<dbReference type="EMBL" id="RWGY01000853">
    <property type="protein sequence ID" value="TVT98478.1"/>
    <property type="molecule type" value="Genomic_DNA"/>
</dbReference>
<dbReference type="Gene3D" id="3.40.50.1010">
    <property type="entry name" value="5'-nuclease"/>
    <property type="match status" value="1"/>
</dbReference>
<evidence type="ECO:0000259" key="2">
    <source>
        <dbReference type="Pfam" id="PF01936"/>
    </source>
</evidence>
<dbReference type="EMBL" id="RWGY01000004">
    <property type="protein sequence ID" value="TVU46874.1"/>
    <property type="molecule type" value="Genomic_DNA"/>
</dbReference>
<comment type="caution">
    <text evidence="5">The sequence shown here is derived from an EMBL/GenBank/DDBJ whole genome shotgun (WGS) entry which is preliminary data.</text>
</comment>
<evidence type="ECO:0000313" key="4">
    <source>
        <dbReference type="EMBL" id="TVT98478.1"/>
    </source>
</evidence>
<dbReference type="GO" id="GO:0004540">
    <property type="term" value="F:RNA nuclease activity"/>
    <property type="evidence" value="ECO:0007669"/>
    <property type="project" value="InterPro"/>
</dbReference>
<dbReference type="GO" id="GO:0005777">
    <property type="term" value="C:peroxisome"/>
    <property type="evidence" value="ECO:0007669"/>
    <property type="project" value="InterPro"/>
</dbReference>
<feature type="compositionally biased region" description="Polar residues" evidence="1">
    <location>
        <begin position="581"/>
        <end position="592"/>
    </location>
</feature>
<evidence type="ECO:0000313" key="6">
    <source>
        <dbReference type="Proteomes" id="UP000324897"/>
    </source>
</evidence>
<feature type="region of interest" description="Disordered" evidence="1">
    <location>
        <begin position="781"/>
        <end position="820"/>
    </location>
</feature>
<reference evidence="5 6" key="1">
    <citation type="journal article" date="2019" name="Sci. Rep.">
        <title>A high-quality genome of Eragrostis curvula grass provides insights into Poaceae evolution and supports new strategies to enhance forage quality.</title>
        <authorList>
            <person name="Carballo J."/>
            <person name="Santos B.A.C.M."/>
            <person name="Zappacosta D."/>
            <person name="Garbus I."/>
            <person name="Selva J.P."/>
            <person name="Gallo C.A."/>
            <person name="Diaz A."/>
            <person name="Albertini E."/>
            <person name="Caccamo M."/>
            <person name="Echenique V."/>
        </authorList>
    </citation>
    <scope>NUCLEOTIDE SEQUENCE [LARGE SCALE GENOMIC DNA]</scope>
    <source>
        <strain evidence="6">cv. Victoria</strain>
        <tissue evidence="5">Leaf</tissue>
    </source>
</reference>
<name>A0A5J9WHW4_9POAL</name>
<evidence type="ECO:0000313" key="5">
    <source>
        <dbReference type="EMBL" id="TVU46874.1"/>
    </source>
</evidence>
<evidence type="ECO:0000259" key="3">
    <source>
        <dbReference type="Pfam" id="PF24620"/>
    </source>
</evidence>
<feature type="domain" description="NYN" evidence="2">
    <location>
        <begin position="10"/>
        <end position="148"/>
    </location>
</feature>
<dbReference type="InterPro" id="IPR021139">
    <property type="entry name" value="NYN"/>
</dbReference>
<dbReference type="Gramene" id="TVU46874">
    <property type="protein sequence ID" value="TVU46874"/>
    <property type="gene ID" value="EJB05_06446"/>
</dbReference>
<sequence>MAECSSSAAKTSVWWDIDKCAVPRGRCDPHRIAYNIIGALAAAGYAGPVSIAAYGDAARVAPPVLHALSATGICLTHVPAGSKDTSDKRMLVDMLFWAFDNPPPGNFLLISGDRDFSDLLHRLRMKRYNILLVRPSNASSQVLAAAAKMVWFWETFAAGDALRPESPPERSVLGCKLDACNSSAVLDRKPNVNNSDPLKSPPVRNSSGVLDCKLNVNNSDSKPLQKYVKKASSASSKGNLDQVDSIGGPSESSTGSTASELDQSSVPSSSSSSSNLLESVNTSVLLDTPALSMSSAQKHVQCTQPQQVEATHKSILGEKPSTSTECVARNGTLDFGGSRTHCNQTDQHQNELQSEFRIGDNNGKASTLHRVKPLQKYVKKKDTTFCSASKQQDSVQVLWCPKGRIRSELDQSSISSSPRSSSSETLKIEKANNLGQPEPSTLSHSPAKRFVASAHMHQVRAPHESILGQKPIISVKHASRNGAHGFNVSTVHYRPACQQTKSSEAESKIHSNLVKNGNLGNERKLNQQVYVKKVDVSSASACNVIAPVDESPANPRGNTSSHPSQSMSASSTSKTLHSEKLSQSTPNSNLPFSLSSAHKPIITDHLHQDCAGFIFGKKDSTSVQHTCQNGTFTFGINNGYCHPTYQQSQSSLLAEENVSTTTHSHSAFGHYHSINSEIESSTLPAAGHNGVSSAQILASPSGSTFQGLDDICHGISRLNISECSRGNGEVKPPFQGASASDPSMGMLDSSGHSSEMKSSFHSGSNNRCYLNHYSDPQAGQPLSRDYSCSGVHPPNLPSDMKNPGQHGEKPGNLPNSLDSEGTIGHILQALDILKAEKIFPTESNIADCIRYGEMNLTGFDVKKALELAIRHQAVVMKKLVNDTPLFVPKDESLWKCVNVTREKQRIP</sequence>
<proteinExistence type="predicted"/>
<feature type="compositionally biased region" description="Polar residues" evidence="1">
    <location>
        <begin position="191"/>
        <end position="208"/>
    </location>
</feature>
<feature type="region of interest" description="Disordered" evidence="1">
    <location>
        <begin position="547"/>
        <end position="592"/>
    </location>
</feature>
<dbReference type="Proteomes" id="UP000324897">
    <property type="component" value="Chromosome 5"/>
</dbReference>
<evidence type="ECO:0000256" key="1">
    <source>
        <dbReference type="SAM" id="MobiDB-lite"/>
    </source>
</evidence>
<feature type="compositionally biased region" description="Low complexity" evidence="1">
    <location>
        <begin position="259"/>
        <end position="276"/>
    </location>
</feature>
<dbReference type="GO" id="GO:0010468">
    <property type="term" value="P:regulation of gene expression"/>
    <property type="evidence" value="ECO:0007669"/>
    <property type="project" value="InterPro"/>
</dbReference>
<gene>
    <name evidence="5" type="ORF">EJB05_06446</name>
    <name evidence="4" type="ORF">EJB05_56206</name>
</gene>
<dbReference type="PANTHER" id="PTHR14379:SF23">
    <property type="entry name" value="OS03G0370200 PROTEIN"/>
    <property type="match status" value="1"/>
</dbReference>
<dbReference type="AlphaFoldDB" id="A0A5J9WHW4"/>
<dbReference type="Gramene" id="TVT98478">
    <property type="protein sequence ID" value="TVT98478"/>
    <property type="gene ID" value="EJB05_56206"/>
</dbReference>
<dbReference type="PANTHER" id="PTHR14379">
    <property type="entry name" value="LIMKAIN B LKAP"/>
    <property type="match status" value="1"/>
</dbReference>
<dbReference type="CDD" id="cd10910">
    <property type="entry name" value="PIN_limkain_b1_N_like"/>
    <property type="match status" value="1"/>
</dbReference>
<dbReference type="InterPro" id="IPR056042">
    <property type="entry name" value="DUF7625"/>
</dbReference>
<feature type="region of interest" description="Disordered" evidence="1">
    <location>
        <begin position="724"/>
        <end position="761"/>
    </location>
</feature>
<protein>
    <submittedName>
        <fullName evidence="5">Uncharacterized protein</fullName>
    </submittedName>
</protein>
<dbReference type="Pfam" id="PF24620">
    <property type="entry name" value="DUF7625"/>
    <property type="match status" value="1"/>
</dbReference>
<keyword evidence="6" id="KW-1185">Reference proteome</keyword>
<accession>A0A5J9WHW4</accession>
<feature type="non-terminal residue" evidence="5">
    <location>
        <position position="1"/>
    </location>
</feature>
<dbReference type="Pfam" id="PF01936">
    <property type="entry name" value="NYN"/>
    <property type="match status" value="1"/>
</dbReference>
<feature type="domain" description="DUF7625" evidence="3">
    <location>
        <begin position="811"/>
        <end position="902"/>
    </location>
</feature>
<feature type="compositionally biased region" description="Polar residues" evidence="1">
    <location>
        <begin position="750"/>
        <end position="761"/>
    </location>
</feature>
<feature type="region of interest" description="Disordered" evidence="1">
    <location>
        <begin position="186"/>
        <end position="276"/>
    </location>
</feature>
<dbReference type="InterPro" id="IPR024768">
    <property type="entry name" value="Marf1"/>
</dbReference>
<feature type="compositionally biased region" description="Low complexity" evidence="1">
    <location>
        <begin position="559"/>
        <end position="575"/>
    </location>
</feature>
<dbReference type="OrthoDB" id="549353at2759"/>
<organism evidence="5 6">
    <name type="scientific">Eragrostis curvula</name>
    <name type="common">weeping love grass</name>
    <dbReference type="NCBI Taxonomy" id="38414"/>
    <lineage>
        <taxon>Eukaryota</taxon>
        <taxon>Viridiplantae</taxon>
        <taxon>Streptophyta</taxon>
        <taxon>Embryophyta</taxon>
        <taxon>Tracheophyta</taxon>
        <taxon>Spermatophyta</taxon>
        <taxon>Magnoliopsida</taxon>
        <taxon>Liliopsida</taxon>
        <taxon>Poales</taxon>
        <taxon>Poaceae</taxon>
        <taxon>PACMAD clade</taxon>
        <taxon>Chloridoideae</taxon>
        <taxon>Eragrostideae</taxon>
        <taxon>Eragrostidinae</taxon>
        <taxon>Eragrostis</taxon>
    </lineage>
</organism>